<name>A0A4V6RHA2_9PEZI</name>
<keyword evidence="3" id="KW-0862">Zinc</keyword>
<dbReference type="EMBL" id="ML220184">
    <property type="protein sequence ID" value="TGZ76334.1"/>
    <property type="molecule type" value="Genomic_DNA"/>
</dbReference>
<evidence type="ECO:0000256" key="1">
    <source>
        <dbReference type="ARBA" id="ARBA00004123"/>
    </source>
</evidence>
<dbReference type="GO" id="GO:0008270">
    <property type="term" value="F:zinc ion binding"/>
    <property type="evidence" value="ECO:0007669"/>
    <property type="project" value="InterPro"/>
</dbReference>
<organism evidence="11 12">
    <name type="scientific">Ascodesmis nigricans</name>
    <dbReference type="NCBI Taxonomy" id="341454"/>
    <lineage>
        <taxon>Eukaryota</taxon>
        <taxon>Fungi</taxon>
        <taxon>Dikarya</taxon>
        <taxon>Ascomycota</taxon>
        <taxon>Pezizomycotina</taxon>
        <taxon>Pezizomycetes</taxon>
        <taxon>Pezizales</taxon>
        <taxon>Ascodesmidaceae</taxon>
        <taxon>Ascodesmis</taxon>
    </lineage>
</organism>
<dbReference type="SMART" id="SM00906">
    <property type="entry name" value="Fungal_trans"/>
    <property type="match status" value="1"/>
</dbReference>
<dbReference type="AlphaFoldDB" id="A0A4V6RHA2"/>
<evidence type="ECO:0000256" key="6">
    <source>
        <dbReference type="ARBA" id="ARBA00023163"/>
    </source>
</evidence>
<evidence type="ECO:0000313" key="12">
    <source>
        <dbReference type="Proteomes" id="UP000298138"/>
    </source>
</evidence>
<keyword evidence="12" id="KW-1185">Reference proteome</keyword>
<evidence type="ECO:0000256" key="9">
    <source>
        <dbReference type="SAM" id="MobiDB-lite"/>
    </source>
</evidence>
<feature type="domain" description="Zn(2)-C6 fungal-type" evidence="10">
    <location>
        <begin position="42"/>
        <end position="72"/>
    </location>
</feature>
<feature type="coiled-coil region" evidence="8">
    <location>
        <begin position="86"/>
        <end position="113"/>
    </location>
</feature>
<evidence type="ECO:0000256" key="8">
    <source>
        <dbReference type="SAM" id="Coils"/>
    </source>
</evidence>
<keyword evidence="7" id="KW-0539">Nucleus</keyword>
<evidence type="ECO:0000256" key="7">
    <source>
        <dbReference type="ARBA" id="ARBA00023242"/>
    </source>
</evidence>
<dbReference type="PROSITE" id="PS50048">
    <property type="entry name" value="ZN2_CY6_FUNGAL_2"/>
    <property type="match status" value="1"/>
</dbReference>
<evidence type="ECO:0000256" key="5">
    <source>
        <dbReference type="ARBA" id="ARBA00023125"/>
    </source>
</evidence>
<dbReference type="CDD" id="cd00067">
    <property type="entry name" value="GAL4"/>
    <property type="match status" value="1"/>
</dbReference>
<evidence type="ECO:0000256" key="2">
    <source>
        <dbReference type="ARBA" id="ARBA00022723"/>
    </source>
</evidence>
<evidence type="ECO:0000313" key="11">
    <source>
        <dbReference type="EMBL" id="TGZ76334.1"/>
    </source>
</evidence>
<dbReference type="GO" id="GO:0043565">
    <property type="term" value="F:sequence-specific DNA binding"/>
    <property type="evidence" value="ECO:0007669"/>
    <property type="project" value="TreeGrafter"/>
</dbReference>
<evidence type="ECO:0000256" key="4">
    <source>
        <dbReference type="ARBA" id="ARBA00023015"/>
    </source>
</evidence>
<accession>A0A4V6RHA2</accession>
<dbReference type="SMART" id="SM00066">
    <property type="entry name" value="GAL4"/>
    <property type="match status" value="1"/>
</dbReference>
<feature type="region of interest" description="Disordered" evidence="9">
    <location>
        <begin position="843"/>
        <end position="870"/>
    </location>
</feature>
<sequence length="887" mass="98656">MSRCQHPDSQSPPDSQGADAPGDEFTRVVKRKLAASRRTGQACDRCKVRKIRCDGLPGGCSPCIQNRHECKTTDRISQKPIPRGHLENLERQVNELTARNQELHAQLAIFMQQQNNGAYNLQDWANNGVAPQRHDPTADRWRSHGRSPYPCHVGTYAAQGVSNRSRPVSVVPGTSSAHYLGISSERSCLGNMKQMALKLLGVDIDLSLLDLPNDDSDGSEANDAVLRAMFNIGPLPKAELPPKKEGISLVEFYFQVSHPYLPILHKPTFMKFVNRIYSDHTYQPTVGQIVCLHMVFAIMYWQNAAHTRLQGGKNAPSSDSMFAESKRHYHYAISHFFELHSSSSFEDVQAFALILQHMRSFPKPGQSWFVARIATTMCVELGLHRSTKNWKHDGPKPSVIEIEMRKRVFYCILSLEVAFTGKLGRPMSIQDTDWDVELPERVEDEDITENGIINSQHPKECSIDVGLDLFRHAVMTIKIHTTLYCSKRPNLDKLYVEKVNELEHELEKSQGESDLCSVKTENPIRQYQAAQVRSWYHESRILMRHPSLNLSPSPQFTEECTKICVESARQILYLTDQRRQGSHNLDTTWYGATVQLMAAVTILYSVWVKGKDATPEEVDQMKKDMELCQSIMADLDKLLGSNNQLEHVVRLLAQGTMKLLFPHKDERQQRMPSMNSESRSPPPLPPLPSGPSGLPPAIVTSPAGNSAATPAEPNSRGATNFQPPNNMPFIDPSVAHSEPPNNTASIYNFQTPQTGSFNADPVQGPGIFWHWGSNSNWTKFSQDLSCVTTDLTPSGVSPDLYECATGLAALQAQNYLQASNGALSGPVANQGLGLGTPHVLTHNPHVSLSPSPSAYSHGMHQSPSQWTSPAPNYSFSDASLRVASPDH</sequence>
<dbReference type="PROSITE" id="PS00463">
    <property type="entry name" value="ZN2_CY6_FUNGAL_1"/>
    <property type="match status" value="1"/>
</dbReference>
<dbReference type="InterPro" id="IPR052202">
    <property type="entry name" value="Yeast_MetPath_Reg"/>
</dbReference>
<feature type="compositionally biased region" description="Polar residues" evidence="9">
    <location>
        <begin position="670"/>
        <end position="679"/>
    </location>
</feature>
<comment type="subcellular location">
    <subcellularLocation>
        <location evidence="1">Nucleus</location>
    </subcellularLocation>
</comment>
<gene>
    <name evidence="11" type="ORF">EX30DRAFT_367478</name>
</gene>
<dbReference type="InterPro" id="IPR001138">
    <property type="entry name" value="Zn2Cys6_DnaBD"/>
</dbReference>
<dbReference type="GO" id="GO:0005634">
    <property type="term" value="C:nucleus"/>
    <property type="evidence" value="ECO:0007669"/>
    <property type="project" value="UniProtKB-SubCell"/>
</dbReference>
<evidence type="ECO:0000259" key="10">
    <source>
        <dbReference type="PROSITE" id="PS50048"/>
    </source>
</evidence>
<dbReference type="STRING" id="341454.A0A4V6RHA2"/>
<proteinExistence type="predicted"/>
<feature type="compositionally biased region" description="Pro residues" evidence="9">
    <location>
        <begin position="680"/>
        <end position="689"/>
    </location>
</feature>
<keyword evidence="6" id="KW-0804">Transcription</keyword>
<feature type="region of interest" description="Disordered" evidence="9">
    <location>
        <begin position="1"/>
        <end position="23"/>
    </location>
</feature>
<dbReference type="PANTHER" id="PTHR47782:SF1">
    <property type="entry name" value="PYRIMIDINE PATHWAY REGULATORY PROTEIN 1"/>
    <property type="match status" value="1"/>
</dbReference>
<dbReference type="InterPro" id="IPR007219">
    <property type="entry name" value="XnlR_reg_dom"/>
</dbReference>
<dbReference type="CDD" id="cd12148">
    <property type="entry name" value="fungal_TF_MHR"/>
    <property type="match status" value="1"/>
</dbReference>
<protein>
    <recommendedName>
        <fullName evidence="10">Zn(2)-C6 fungal-type domain-containing protein</fullName>
    </recommendedName>
</protein>
<dbReference type="InterPro" id="IPR036864">
    <property type="entry name" value="Zn2-C6_fun-type_DNA-bd_sf"/>
</dbReference>
<dbReference type="SUPFAM" id="SSF57701">
    <property type="entry name" value="Zn2/Cys6 DNA-binding domain"/>
    <property type="match status" value="1"/>
</dbReference>
<dbReference type="GO" id="GO:0006351">
    <property type="term" value="P:DNA-templated transcription"/>
    <property type="evidence" value="ECO:0007669"/>
    <property type="project" value="InterPro"/>
</dbReference>
<dbReference type="Proteomes" id="UP000298138">
    <property type="component" value="Unassembled WGS sequence"/>
</dbReference>
<keyword evidence="5" id="KW-0238">DNA-binding</keyword>
<dbReference type="Pfam" id="PF04082">
    <property type="entry name" value="Fungal_trans"/>
    <property type="match status" value="1"/>
</dbReference>
<dbReference type="PANTHER" id="PTHR47782">
    <property type="entry name" value="ZN(II)2CYS6 TRANSCRIPTION FACTOR (EUROFUNG)-RELATED"/>
    <property type="match status" value="1"/>
</dbReference>
<keyword evidence="8" id="KW-0175">Coiled coil</keyword>
<dbReference type="GO" id="GO:0045944">
    <property type="term" value="P:positive regulation of transcription by RNA polymerase II"/>
    <property type="evidence" value="ECO:0007669"/>
    <property type="project" value="TreeGrafter"/>
</dbReference>
<dbReference type="GO" id="GO:0000981">
    <property type="term" value="F:DNA-binding transcription factor activity, RNA polymerase II-specific"/>
    <property type="evidence" value="ECO:0007669"/>
    <property type="project" value="InterPro"/>
</dbReference>
<feature type="compositionally biased region" description="Polar residues" evidence="9">
    <location>
        <begin position="844"/>
        <end position="870"/>
    </location>
</feature>
<keyword evidence="2" id="KW-0479">Metal-binding</keyword>
<dbReference type="Gene3D" id="4.10.240.10">
    <property type="entry name" value="Zn(2)-C6 fungal-type DNA-binding domain"/>
    <property type="match status" value="1"/>
</dbReference>
<keyword evidence="4" id="KW-0805">Transcription regulation</keyword>
<reference evidence="11 12" key="1">
    <citation type="submission" date="2019-04" db="EMBL/GenBank/DDBJ databases">
        <title>Comparative genomics and transcriptomics to analyze fruiting body development in filamentous ascomycetes.</title>
        <authorList>
            <consortium name="DOE Joint Genome Institute"/>
            <person name="Lutkenhaus R."/>
            <person name="Traeger S."/>
            <person name="Breuer J."/>
            <person name="Kuo A."/>
            <person name="Lipzen A."/>
            <person name="Pangilinan J."/>
            <person name="Dilworth D."/>
            <person name="Sandor L."/>
            <person name="Poggeler S."/>
            <person name="Barry K."/>
            <person name="Grigoriev I.V."/>
            <person name="Nowrousian M."/>
        </authorList>
    </citation>
    <scope>NUCLEOTIDE SEQUENCE [LARGE SCALE GENOMIC DNA]</scope>
    <source>
        <strain evidence="11 12">CBS 389.68</strain>
    </source>
</reference>
<dbReference type="Pfam" id="PF00172">
    <property type="entry name" value="Zn_clus"/>
    <property type="match status" value="1"/>
</dbReference>
<feature type="region of interest" description="Disordered" evidence="9">
    <location>
        <begin position="666"/>
        <end position="760"/>
    </location>
</feature>
<dbReference type="OrthoDB" id="4456959at2759"/>
<dbReference type="InParanoid" id="A0A4V6RHA2"/>
<evidence type="ECO:0000256" key="3">
    <source>
        <dbReference type="ARBA" id="ARBA00022833"/>
    </source>
</evidence>
<feature type="compositionally biased region" description="Polar residues" evidence="9">
    <location>
        <begin position="739"/>
        <end position="757"/>
    </location>
</feature>